<evidence type="ECO:0000313" key="3">
    <source>
        <dbReference type="Proteomes" id="UP001569428"/>
    </source>
</evidence>
<reference evidence="2 3" key="1">
    <citation type="submission" date="2024-08" db="EMBL/GenBank/DDBJ databases">
        <authorList>
            <person name="Ishaq N."/>
        </authorList>
    </citation>
    <scope>NUCLEOTIDE SEQUENCE [LARGE SCALE GENOMIC DNA]</scope>
    <source>
        <strain evidence="2 3">DSM 18651</strain>
    </source>
</reference>
<keyword evidence="3" id="KW-1185">Reference proteome</keyword>
<sequence>MKKILLCLVAIVVVGCATTNEFTIAEYTQQSLPSVALFAKTPEVDFEQRCNSFTGDSLLKYCHFDVVDYRELHRELANSDIFETVQLGNEEVPYQLLIASAGYVEEGVEEIGEAVIAGATMMLAPLTTTRDIHIDAMLTWHGLPLKRYQFEFPFTSKVNLFTPPGQAEQDLAKALAAKLIFQLQRDQVMAPEYLYKIIGASDYHQALILPESVGDYVSSPVVLASHPLVGAQVRYVHRQFQFDSVDVFVYPVPSWDWQDPHSVQVREVGRVREEMALVEKEANWQALSLSDEISEVWKVRGKFIPVTRLSGYFLAPDGERFDTHTYLFLRKDKLIKVRASFAGVGRNRSEVEDFAKGLIGKADVPSESKFMVKVRENWREKLASN</sequence>
<gene>
    <name evidence="2" type="ORF">ACCI49_10640</name>
</gene>
<evidence type="ECO:0008006" key="4">
    <source>
        <dbReference type="Google" id="ProtNLM"/>
    </source>
</evidence>
<dbReference type="PROSITE" id="PS51257">
    <property type="entry name" value="PROKAR_LIPOPROTEIN"/>
    <property type="match status" value="1"/>
</dbReference>
<dbReference type="EMBL" id="JBGMEK010000019">
    <property type="protein sequence ID" value="MFA0811374.1"/>
    <property type="molecule type" value="Genomic_DNA"/>
</dbReference>
<evidence type="ECO:0000256" key="1">
    <source>
        <dbReference type="SAM" id="SignalP"/>
    </source>
</evidence>
<organism evidence="2 3">
    <name type="scientific">Microbulbifer epialgicus</name>
    <dbReference type="NCBI Taxonomy" id="393907"/>
    <lineage>
        <taxon>Bacteria</taxon>
        <taxon>Pseudomonadati</taxon>
        <taxon>Pseudomonadota</taxon>
        <taxon>Gammaproteobacteria</taxon>
        <taxon>Cellvibrionales</taxon>
        <taxon>Microbulbiferaceae</taxon>
        <taxon>Microbulbifer</taxon>
    </lineage>
</organism>
<comment type="caution">
    <text evidence="2">The sequence shown here is derived from an EMBL/GenBank/DDBJ whole genome shotgun (WGS) entry which is preliminary data.</text>
</comment>
<dbReference type="Proteomes" id="UP001569428">
    <property type="component" value="Unassembled WGS sequence"/>
</dbReference>
<proteinExistence type="predicted"/>
<feature type="signal peptide" evidence="1">
    <location>
        <begin position="1"/>
        <end position="19"/>
    </location>
</feature>
<protein>
    <recommendedName>
        <fullName evidence="4">DUF4837 family protein</fullName>
    </recommendedName>
</protein>
<keyword evidence="1" id="KW-0732">Signal</keyword>
<evidence type="ECO:0000313" key="2">
    <source>
        <dbReference type="EMBL" id="MFA0811374.1"/>
    </source>
</evidence>
<name>A0ABV4P079_9GAMM</name>
<accession>A0ABV4P079</accession>
<feature type="chain" id="PRO_5046278857" description="DUF4837 family protein" evidence="1">
    <location>
        <begin position="20"/>
        <end position="385"/>
    </location>
</feature>
<dbReference type="RefSeq" id="WP_371838938.1">
    <property type="nucleotide sequence ID" value="NZ_JBGMEK010000019.1"/>
</dbReference>